<proteinExistence type="inferred from homology"/>
<dbReference type="WormBase" id="SRAE_1000294500">
    <property type="protein sequence ID" value="SRP01099"/>
    <property type="gene ID" value="WBGene00259562"/>
</dbReference>
<feature type="compositionally biased region" description="Low complexity" evidence="8">
    <location>
        <begin position="77"/>
        <end position="88"/>
    </location>
</feature>
<dbReference type="InterPro" id="IPR056150">
    <property type="entry name" value="WD40_CDC20-Fz"/>
</dbReference>
<dbReference type="InterPro" id="IPR033010">
    <property type="entry name" value="Cdc20/Fizzy"/>
</dbReference>
<feature type="domain" description="CDC20/Fizzy WD40" evidence="9">
    <location>
        <begin position="172"/>
        <end position="469"/>
    </location>
</feature>
<dbReference type="Pfam" id="PF24807">
    <property type="entry name" value="WD40_CDC20-Fz"/>
    <property type="match status" value="1"/>
</dbReference>
<dbReference type="AlphaFoldDB" id="A0A090L4S7"/>
<dbReference type="Proteomes" id="UP000035682">
    <property type="component" value="Unplaced"/>
</dbReference>
<sequence>MNTLNKSKILKNNDNSNAEKGLFVRSSLKNYLNSSNATLINVSQSLCQGDRLIPRRDDERFDYGNYSITNRPKQKISNSESNANSNEPSTPPNFLDENDENLVLKNFIRGKPDEELEEVEKIWTFTGISVPQAPVGHMSRQKVVHSGILKPSSSMKKAVKKRCYPASELRILDAPNLLDDYYSTPIHWGFNNQIAVALTFDIYAYVPVSGESYHLYSIDEGPDFISSVQYSNSAQFLSVALSDGKIYIIDVETRRRMRTMRSQVGRIACQAWNHNTLSVGTRSGNLYHHDVRMKDHKISSHCAHTEEICGLLWSPDKKYLVSSSGDCNVQVWGGDTVYSSPESSQKTLIGHTGTVKALSFVPNSYYEDVLATGGGTSDGTIKLWNIDNGTIIKEVETHSPVNGIFASDDYKEIVSFHGNPSNNMNIWNSGSLKQLHSFEPYRERIISHTVSPGNEYVVTASADQTVKIWELFPYKHNNKKEFEFVGRPRQHNVHPTHRIR</sequence>
<keyword evidence="6" id="KW-0131">Cell cycle</keyword>
<name>A0A090L4S7_STRRB</name>
<dbReference type="GO" id="GO:1990757">
    <property type="term" value="F:ubiquitin ligase activator activity"/>
    <property type="evidence" value="ECO:0007669"/>
    <property type="project" value="TreeGrafter"/>
</dbReference>
<dbReference type="STRING" id="34506.A0A090L4S7"/>
<dbReference type="PROSITE" id="PS00678">
    <property type="entry name" value="WD_REPEATS_1"/>
    <property type="match status" value="2"/>
</dbReference>
<evidence type="ECO:0000313" key="10">
    <source>
        <dbReference type="EMBL" id="CEF64692.1"/>
    </source>
</evidence>
<keyword evidence="11" id="KW-1185">Reference proteome</keyword>
<dbReference type="RefSeq" id="XP_024503893.1">
    <property type="nucleotide sequence ID" value="XM_024650080.1"/>
</dbReference>
<feature type="repeat" description="WD" evidence="7">
    <location>
        <begin position="301"/>
        <end position="332"/>
    </location>
</feature>
<dbReference type="OMA" id="NTHTCAM"/>
<keyword evidence="5" id="KW-0498">Mitosis</keyword>
<evidence type="ECO:0000256" key="3">
    <source>
        <dbReference type="ARBA" id="ARBA00022618"/>
    </source>
</evidence>
<dbReference type="GO" id="GO:1905786">
    <property type="term" value="P:positive regulation of anaphase-promoting complex-dependent catabolic process"/>
    <property type="evidence" value="ECO:0007669"/>
    <property type="project" value="TreeGrafter"/>
</dbReference>
<evidence type="ECO:0000313" key="12">
    <source>
        <dbReference type="WBParaSite" id="SRAE_1000294500.1"/>
    </source>
</evidence>
<dbReference type="InterPro" id="IPR015943">
    <property type="entry name" value="WD40/YVTN_repeat-like_dom_sf"/>
</dbReference>
<evidence type="ECO:0000256" key="1">
    <source>
        <dbReference type="ARBA" id="ARBA00006445"/>
    </source>
</evidence>
<protein>
    <submittedName>
        <fullName evidence="10 12">Cell division cycle protein 20 homolog</fullName>
    </submittedName>
</protein>
<evidence type="ECO:0000256" key="5">
    <source>
        <dbReference type="ARBA" id="ARBA00022776"/>
    </source>
</evidence>
<evidence type="ECO:0000256" key="8">
    <source>
        <dbReference type="SAM" id="MobiDB-lite"/>
    </source>
</evidence>
<dbReference type="PROSITE" id="PS50294">
    <property type="entry name" value="WD_REPEATS_REGION"/>
    <property type="match status" value="2"/>
</dbReference>
<feature type="repeat" description="WD" evidence="7">
    <location>
        <begin position="348"/>
        <end position="394"/>
    </location>
</feature>
<dbReference type="InterPro" id="IPR001680">
    <property type="entry name" value="WD40_rpt"/>
</dbReference>
<organism evidence="10">
    <name type="scientific">Strongyloides ratti</name>
    <name type="common">Parasitic roundworm</name>
    <dbReference type="NCBI Taxonomy" id="34506"/>
    <lineage>
        <taxon>Eukaryota</taxon>
        <taxon>Metazoa</taxon>
        <taxon>Ecdysozoa</taxon>
        <taxon>Nematoda</taxon>
        <taxon>Chromadorea</taxon>
        <taxon>Rhabditida</taxon>
        <taxon>Tylenchina</taxon>
        <taxon>Panagrolaimomorpha</taxon>
        <taxon>Strongyloidoidea</taxon>
        <taxon>Strongyloididae</taxon>
        <taxon>Strongyloides</taxon>
    </lineage>
</organism>
<keyword evidence="2 7" id="KW-0853">WD repeat</keyword>
<dbReference type="Gene3D" id="2.130.10.10">
    <property type="entry name" value="YVTN repeat-like/Quinoprotein amine dehydrogenase"/>
    <property type="match status" value="1"/>
</dbReference>
<gene>
    <name evidence="10 12 13" type="ORF">SRAE_1000294500</name>
</gene>
<dbReference type="GO" id="GO:0010997">
    <property type="term" value="F:anaphase-promoting complex binding"/>
    <property type="evidence" value="ECO:0007669"/>
    <property type="project" value="InterPro"/>
</dbReference>
<dbReference type="InterPro" id="IPR036322">
    <property type="entry name" value="WD40_repeat_dom_sf"/>
</dbReference>
<dbReference type="EMBL" id="LN609528">
    <property type="protein sequence ID" value="CEF64692.1"/>
    <property type="molecule type" value="Genomic_DNA"/>
</dbReference>
<dbReference type="PROSITE" id="PS50082">
    <property type="entry name" value="WD_REPEATS_2"/>
    <property type="match status" value="3"/>
</dbReference>
<evidence type="ECO:0000256" key="2">
    <source>
        <dbReference type="ARBA" id="ARBA00022574"/>
    </source>
</evidence>
<evidence type="ECO:0000256" key="6">
    <source>
        <dbReference type="ARBA" id="ARBA00023306"/>
    </source>
</evidence>
<reference evidence="12" key="2">
    <citation type="submission" date="2020-12" db="UniProtKB">
        <authorList>
            <consortium name="WormBaseParasite"/>
        </authorList>
    </citation>
    <scope>IDENTIFICATION</scope>
</reference>
<dbReference type="GO" id="GO:0031145">
    <property type="term" value="P:anaphase-promoting complex-dependent catabolic process"/>
    <property type="evidence" value="ECO:0007669"/>
    <property type="project" value="TreeGrafter"/>
</dbReference>
<evidence type="ECO:0000256" key="4">
    <source>
        <dbReference type="ARBA" id="ARBA00022737"/>
    </source>
</evidence>
<feature type="repeat" description="WD" evidence="7">
    <location>
        <begin position="438"/>
        <end position="471"/>
    </location>
</feature>
<dbReference type="InterPro" id="IPR019775">
    <property type="entry name" value="WD40_repeat_CS"/>
</dbReference>
<evidence type="ECO:0000313" key="11">
    <source>
        <dbReference type="Proteomes" id="UP000035682"/>
    </source>
</evidence>
<dbReference type="PANTHER" id="PTHR19918:SF8">
    <property type="entry name" value="FI02843P"/>
    <property type="match status" value="1"/>
</dbReference>
<dbReference type="SUPFAM" id="SSF50978">
    <property type="entry name" value="WD40 repeat-like"/>
    <property type="match status" value="1"/>
</dbReference>
<feature type="region of interest" description="Disordered" evidence="8">
    <location>
        <begin position="62"/>
        <end position="97"/>
    </location>
</feature>
<comment type="similarity">
    <text evidence="1">Belongs to the WD repeat CDC20/Fizzy family.</text>
</comment>
<evidence type="ECO:0000313" key="13">
    <source>
        <dbReference type="WormBase" id="SRAE_1000294500"/>
    </source>
</evidence>
<dbReference type="GO" id="GO:0051301">
    <property type="term" value="P:cell division"/>
    <property type="evidence" value="ECO:0007669"/>
    <property type="project" value="UniProtKB-KW"/>
</dbReference>
<dbReference type="GeneID" id="36377057"/>
<keyword evidence="3 10" id="KW-0132">Cell division</keyword>
<dbReference type="OrthoDB" id="10263272at2759"/>
<evidence type="ECO:0000256" key="7">
    <source>
        <dbReference type="PROSITE-ProRule" id="PRU00221"/>
    </source>
</evidence>
<keyword evidence="4" id="KW-0677">Repeat</keyword>
<dbReference type="WBParaSite" id="SRAE_1000294500.1">
    <property type="protein sequence ID" value="SRAE_1000294500.1"/>
    <property type="gene ID" value="WBGene00259562"/>
</dbReference>
<dbReference type="PANTHER" id="PTHR19918">
    <property type="entry name" value="CELL DIVISION CYCLE 20 CDC20 FIZZY -RELATED"/>
    <property type="match status" value="1"/>
</dbReference>
<accession>A0A090L4S7</accession>
<dbReference type="SMART" id="SM00320">
    <property type="entry name" value="WD40"/>
    <property type="match status" value="5"/>
</dbReference>
<dbReference type="CTD" id="36377057"/>
<evidence type="ECO:0000259" key="9">
    <source>
        <dbReference type="Pfam" id="PF24807"/>
    </source>
</evidence>
<dbReference type="GO" id="GO:0005680">
    <property type="term" value="C:anaphase-promoting complex"/>
    <property type="evidence" value="ECO:0007669"/>
    <property type="project" value="TreeGrafter"/>
</dbReference>
<reference evidence="10 11" key="1">
    <citation type="submission" date="2014-09" db="EMBL/GenBank/DDBJ databases">
        <authorList>
            <person name="Martin A.A."/>
        </authorList>
    </citation>
    <scope>NUCLEOTIDE SEQUENCE</scope>
    <source>
        <strain evidence="11">ED321</strain>
        <strain evidence="10">ED321 Heterogonic</strain>
    </source>
</reference>